<feature type="compositionally biased region" description="Basic and acidic residues" evidence="1">
    <location>
        <begin position="108"/>
        <end position="118"/>
    </location>
</feature>
<evidence type="ECO:0000256" key="1">
    <source>
        <dbReference type="SAM" id="MobiDB-lite"/>
    </source>
</evidence>
<protein>
    <submittedName>
        <fullName evidence="2">Uncharacterized protein</fullName>
    </submittedName>
</protein>
<sequence length="140" mass="15508">AGAGGTLPDRWRGGAARREHAHDQVLRRARPRLPAESLPRRLPSLQRPGYRAPGAHPAPQGDGLLPRRRPRVPLRPRRRQGGDPREGPGRDYRAPEGAGARGGSPDLQDPRRPEERRSPARGTPPRHLPLRSPHARAERV</sequence>
<feature type="compositionally biased region" description="Basic residues" evidence="1">
    <location>
        <begin position="66"/>
        <end position="79"/>
    </location>
</feature>
<accession>A0A6J4PNP7</accession>
<organism evidence="2">
    <name type="scientific">uncultured Rubrobacteraceae bacterium</name>
    <dbReference type="NCBI Taxonomy" id="349277"/>
    <lineage>
        <taxon>Bacteria</taxon>
        <taxon>Bacillati</taxon>
        <taxon>Actinomycetota</taxon>
        <taxon>Rubrobacteria</taxon>
        <taxon>Rubrobacterales</taxon>
        <taxon>Rubrobacteraceae</taxon>
        <taxon>environmental samples</taxon>
    </lineage>
</organism>
<reference evidence="2" key="1">
    <citation type="submission" date="2020-02" db="EMBL/GenBank/DDBJ databases">
        <authorList>
            <person name="Meier V. D."/>
        </authorList>
    </citation>
    <scope>NUCLEOTIDE SEQUENCE</scope>
    <source>
        <strain evidence="2">AVDCRST_MAG03</strain>
    </source>
</reference>
<name>A0A6J4PNP7_9ACTN</name>
<gene>
    <name evidence="2" type="ORF">AVDCRST_MAG03-2506</name>
</gene>
<feature type="region of interest" description="Disordered" evidence="1">
    <location>
        <begin position="1"/>
        <end position="140"/>
    </location>
</feature>
<evidence type="ECO:0000313" key="2">
    <source>
        <dbReference type="EMBL" id="CAA9420316.1"/>
    </source>
</evidence>
<feature type="compositionally biased region" description="Basic and acidic residues" evidence="1">
    <location>
        <begin position="80"/>
        <end position="94"/>
    </location>
</feature>
<proteinExistence type="predicted"/>
<dbReference type="AlphaFoldDB" id="A0A6J4PNP7"/>
<feature type="non-terminal residue" evidence="2">
    <location>
        <position position="1"/>
    </location>
</feature>
<feature type="compositionally biased region" description="Basic and acidic residues" evidence="1">
    <location>
        <begin position="9"/>
        <end position="26"/>
    </location>
</feature>
<feature type="non-terminal residue" evidence="2">
    <location>
        <position position="140"/>
    </location>
</feature>
<dbReference type="EMBL" id="CADCUT010000152">
    <property type="protein sequence ID" value="CAA9420316.1"/>
    <property type="molecule type" value="Genomic_DNA"/>
</dbReference>